<dbReference type="Proteomes" id="UP000321150">
    <property type="component" value="Unassembled WGS sequence"/>
</dbReference>
<name>A0A511YA52_9FLAO</name>
<evidence type="ECO:0000313" key="2">
    <source>
        <dbReference type="EMBL" id="GEN72078.1"/>
    </source>
</evidence>
<dbReference type="AlphaFoldDB" id="A0A511YA52"/>
<dbReference type="InterPro" id="IPR014710">
    <property type="entry name" value="RmlC-like_jellyroll"/>
</dbReference>
<accession>A0A511YA52</accession>
<dbReference type="OrthoDB" id="1092431at2"/>
<sequence>MSSIKISDAQELRAHFEELIHLTDEEFASILSYFTVKKLKKHQFLIQTGDHVHHSYWVKKGLLKATFIDEKEKEHIIQFAMENWWITDYQAYFTQTQAIVNVDCLEDSELYCLSYENREKLCSELQKVEYFFRKKANSGFVALQKRMLSFLSNNIKERYEILLSQYPDLFQRVSKTIIASYLGVSRESLSRLNSRL</sequence>
<dbReference type="SUPFAM" id="SSF51206">
    <property type="entry name" value="cAMP-binding domain-like"/>
    <property type="match status" value="1"/>
</dbReference>
<dbReference type="Gene3D" id="2.60.120.10">
    <property type="entry name" value="Jelly Rolls"/>
    <property type="match status" value="1"/>
</dbReference>
<protein>
    <recommendedName>
        <fullName evidence="1">Cyclic nucleotide-binding domain-containing protein</fullName>
    </recommendedName>
</protein>
<comment type="caution">
    <text evidence="2">The sequence shown here is derived from an EMBL/GenBank/DDBJ whole genome shotgun (WGS) entry which is preliminary data.</text>
</comment>
<proteinExistence type="predicted"/>
<dbReference type="RefSeq" id="WP_111954275.1">
    <property type="nucleotide sequence ID" value="NZ_BJYI01000006.1"/>
</dbReference>
<evidence type="ECO:0000313" key="3">
    <source>
        <dbReference type="Proteomes" id="UP000321150"/>
    </source>
</evidence>
<evidence type="ECO:0000259" key="1">
    <source>
        <dbReference type="Pfam" id="PF00027"/>
    </source>
</evidence>
<feature type="domain" description="Cyclic nucleotide-binding" evidence="1">
    <location>
        <begin position="37"/>
        <end position="123"/>
    </location>
</feature>
<dbReference type="InterPro" id="IPR018490">
    <property type="entry name" value="cNMP-bd_dom_sf"/>
</dbReference>
<dbReference type="Pfam" id="PF00027">
    <property type="entry name" value="cNMP_binding"/>
    <property type="match status" value="1"/>
</dbReference>
<reference evidence="2 3" key="1">
    <citation type="submission" date="2019-07" db="EMBL/GenBank/DDBJ databases">
        <title>Whole genome shotgun sequence of Chryseobacterium lathyri NBRC 105250.</title>
        <authorList>
            <person name="Hosoyama A."/>
            <person name="Uohara A."/>
            <person name="Ohji S."/>
            <person name="Ichikawa N."/>
        </authorList>
    </citation>
    <scope>NUCLEOTIDE SEQUENCE [LARGE SCALE GENOMIC DNA]</scope>
    <source>
        <strain evidence="2 3">NBRC 105250</strain>
    </source>
</reference>
<dbReference type="InterPro" id="IPR000595">
    <property type="entry name" value="cNMP-bd_dom"/>
</dbReference>
<gene>
    <name evidence="2" type="ORF">CLA01_21500</name>
</gene>
<dbReference type="EMBL" id="BJYI01000006">
    <property type="protein sequence ID" value="GEN72078.1"/>
    <property type="molecule type" value="Genomic_DNA"/>
</dbReference>
<organism evidence="2 3">
    <name type="scientific">Chryseobacterium lathyri</name>
    <dbReference type="NCBI Taxonomy" id="395933"/>
    <lineage>
        <taxon>Bacteria</taxon>
        <taxon>Pseudomonadati</taxon>
        <taxon>Bacteroidota</taxon>
        <taxon>Flavobacteriia</taxon>
        <taxon>Flavobacteriales</taxon>
        <taxon>Weeksellaceae</taxon>
        <taxon>Chryseobacterium group</taxon>
        <taxon>Chryseobacterium</taxon>
    </lineage>
</organism>